<dbReference type="PANTHER" id="PTHR46124:SF2">
    <property type="entry name" value="D-AMINOACYL-TRNA DEACYLASE"/>
    <property type="match status" value="1"/>
</dbReference>
<dbReference type="PANTHER" id="PTHR46124">
    <property type="entry name" value="D-AMINOACYL-TRNA DEACYLASE"/>
    <property type="match status" value="1"/>
</dbReference>
<evidence type="ECO:0000313" key="3">
    <source>
        <dbReference type="EMBL" id="MEY9451406.1"/>
    </source>
</evidence>
<dbReference type="InterPro" id="IPR049676">
    <property type="entry name" value="QatC"/>
</dbReference>
<proteinExistence type="inferred from homology"/>
<dbReference type="Pfam" id="PF01026">
    <property type="entry name" value="TatD_DNase"/>
    <property type="match status" value="1"/>
</dbReference>
<keyword evidence="2 3" id="KW-0378">Hydrolase</keyword>
<reference evidence="3 4" key="1">
    <citation type="submission" date="2024-07" db="EMBL/GenBank/DDBJ databases">
        <title>Genomic Encyclopedia of Type Strains, Phase V (KMG-V): Genome sequencing to study the core and pangenomes of soil and plant-associated prokaryotes.</title>
        <authorList>
            <person name="Whitman W."/>
        </authorList>
    </citation>
    <scope>NUCLEOTIDE SEQUENCE [LARGE SCALE GENOMIC DNA]</scope>
    <source>
        <strain evidence="3 4">USDA 152</strain>
    </source>
</reference>
<dbReference type="InterPro" id="IPR018228">
    <property type="entry name" value="DNase_TatD-rel_CS"/>
</dbReference>
<dbReference type="NCBIfam" id="NF041925">
    <property type="entry name" value="QatC"/>
    <property type="match status" value="1"/>
</dbReference>
<dbReference type="PROSITE" id="PS01091">
    <property type="entry name" value="TATD_3"/>
    <property type="match status" value="1"/>
</dbReference>
<dbReference type="InterPro" id="IPR014729">
    <property type="entry name" value="Rossmann-like_a/b/a_fold"/>
</dbReference>
<protein>
    <submittedName>
        <fullName evidence="3">TatD family hydrolase</fullName>
    </submittedName>
</protein>
<dbReference type="NCBIfam" id="NF041926">
    <property type="entry name" value="QatD"/>
    <property type="match status" value="1"/>
</dbReference>
<dbReference type="EMBL" id="JBGBZJ010000002">
    <property type="protein sequence ID" value="MEY9451406.1"/>
    <property type="molecule type" value="Genomic_DNA"/>
</dbReference>
<accession>A0ABV4FIK4</accession>
<keyword evidence="4" id="KW-1185">Reference proteome</keyword>
<evidence type="ECO:0000256" key="2">
    <source>
        <dbReference type="ARBA" id="ARBA00022801"/>
    </source>
</evidence>
<dbReference type="Gene3D" id="3.20.20.140">
    <property type="entry name" value="Metal-dependent hydrolases"/>
    <property type="match status" value="1"/>
</dbReference>
<dbReference type="Proteomes" id="UP001565369">
    <property type="component" value="Unassembled WGS sequence"/>
</dbReference>
<name>A0ABV4FIK4_9BRAD</name>
<sequence length="709" mass="77758">MTAYALIGHMGPADQAPDLAGRWQAQFRVDLLSGNRTLGYGMGGVIRSLGRLGVYPSEVGVDALVLAAMVHAADTRINRVQTSQDAWTRELGIFVPVSDPELWTGQRALLEKMLRFLTGDHWTVAFRPRPEGMSDFVRRPVAGLQDHGFDGVALFSGGSDSLIGAIDRLEQGSFPLFVSHGGDGAISKPQKDLFVDVASAYRNGDREPRRVRLGMTFTDKVSPGVGREESTRGRSFLFIALAAMAGSGLARHFSLEVPENGLIALNVPLDTVRLGSLSTRTTHPFYLRRWNELLSQVGIDGVIINRYWDKTKGEMMEGCLNPDLLRELAGESLSCAHPAAGRWVKSAAGRHTHCGHCVPCIIRQVAFDHAWGRGNDPTGYRVDIQQTRLSTQTAEGKQVRAFQYAVARLAGRFDLARVLVHKPGPLLEDIAQLNGLAGVYSRGITEVGELLRDVFTGSGSRDDGMRLVDFHCHLDLYPDFEALVAESDRLGIFTLAVTTTPKAWSRNNMLASSTKYVRAALGMHPQLVAERWREIDLWERLLCETRYVGEVGLDAGPRYFSSLDRQTEVFRRILRCCAQAGGKILSIHSVRAATKVLDLIEEEVPDGRAKFVFHWFTGSAADARRAANLGCYFSINSQMLQTARGRALVSSLPIDRLLTETDGPFTSQGDGPARPRDVGQTVRHLATARGLSSAESAAVVLRNLKILTA</sequence>
<dbReference type="InterPro" id="IPR049677">
    <property type="entry name" value="QatD"/>
</dbReference>
<gene>
    <name evidence="3" type="ORF">ABIG07_000354</name>
</gene>
<dbReference type="GO" id="GO:0016787">
    <property type="term" value="F:hydrolase activity"/>
    <property type="evidence" value="ECO:0007669"/>
    <property type="project" value="UniProtKB-KW"/>
</dbReference>
<dbReference type="CDD" id="cd01310">
    <property type="entry name" value="TatD_DNAse"/>
    <property type="match status" value="1"/>
</dbReference>
<organism evidence="3 4">
    <name type="scientific">Bradyrhizobium ottawaense</name>
    <dbReference type="NCBI Taxonomy" id="931866"/>
    <lineage>
        <taxon>Bacteria</taxon>
        <taxon>Pseudomonadati</taxon>
        <taxon>Pseudomonadota</taxon>
        <taxon>Alphaproteobacteria</taxon>
        <taxon>Hyphomicrobiales</taxon>
        <taxon>Nitrobacteraceae</taxon>
        <taxon>Bradyrhizobium</taxon>
    </lineage>
</organism>
<evidence type="ECO:0000256" key="1">
    <source>
        <dbReference type="ARBA" id="ARBA00009275"/>
    </source>
</evidence>
<dbReference type="InterPro" id="IPR001130">
    <property type="entry name" value="TatD-like"/>
</dbReference>
<dbReference type="RefSeq" id="WP_340672692.1">
    <property type="nucleotide sequence ID" value="NZ_CP150124.1"/>
</dbReference>
<dbReference type="SUPFAM" id="SSF51556">
    <property type="entry name" value="Metallo-dependent hydrolases"/>
    <property type="match status" value="1"/>
</dbReference>
<comment type="caution">
    <text evidence="3">The sequence shown here is derived from an EMBL/GenBank/DDBJ whole genome shotgun (WGS) entry which is preliminary data.</text>
</comment>
<dbReference type="Gene3D" id="3.40.50.620">
    <property type="entry name" value="HUPs"/>
    <property type="match status" value="1"/>
</dbReference>
<dbReference type="InterPro" id="IPR032466">
    <property type="entry name" value="Metal_Hydrolase"/>
</dbReference>
<evidence type="ECO:0000313" key="4">
    <source>
        <dbReference type="Proteomes" id="UP001565369"/>
    </source>
</evidence>
<comment type="similarity">
    <text evidence="1">Belongs to the metallo-dependent hydrolases superfamily. TatD-type hydrolase family.</text>
</comment>